<proteinExistence type="predicted"/>
<dbReference type="SUPFAM" id="SSF53335">
    <property type="entry name" value="S-adenosyl-L-methionine-dependent methyltransferases"/>
    <property type="match status" value="1"/>
</dbReference>
<keyword evidence="4" id="KW-1185">Reference proteome</keyword>
<accession>A0A8H9IUT7</accession>
<dbReference type="InterPro" id="IPR013216">
    <property type="entry name" value="Methyltransf_11"/>
</dbReference>
<dbReference type="InterPro" id="IPR029063">
    <property type="entry name" value="SAM-dependent_MTases_sf"/>
</dbReference>
<evidence type="ECO:0000313" key="3">
    <source>
        <dbReference type="EMBL" id="GHF56087.1"/>
    </source>
</evidence>
<dbReference type="AlphaFoldDB" id="A0A8H9IUT7"/>
<evidence type="ECO:0000256" key="1">
    <source>
        <dbReference type="SAM" id="MobiDB-lite"/>
    </source>
</evidence>
<feature type="region of interest" description="Disordered" evidence="1">
    <location>
        <begin position="1"/>
        <end position="23"/>
    </location>
</feature>
<feature type="domain" description="Methyltransferase type 11" evidence="2">
    <location>
        <begin position="1"/>
        <end position="64"/>
    </location>
</feature>
<dbReference type="CDD" id="cd02440">
    <property type="entry name" value="AdoMet_MTases"/>
    <property type="match status" value="1"/>
</dbReference>
<dbReference type="GO" id="GO:0008757">
    <property type="term" value="F:S-adenosylmethionine-dependent methyltransferase activity"/>
    <property type="evidence" value="ECO:0007669"/>
    <property type="project" value="InterPro"/>
</dbReference>
<reference evidence="3" key="2">
    <citation type="submission" date="2020-09" db="EMBL/GenBank/DDBJ databases">
        <authorList>
            <person name="Sun Q."/>
            <person name="Zhou Y."/>
        </authorList>
    </citation>
    <scope>NUCLEOTIDE SEQUENCE</scope>
    <source>
        <strain evidence="3">CGMCC 4.7679</strain>
    </source>
</reference>
<name>A0A8H9IUT7_9PSEU</name>
<reference evidence="3" key="1">
    <citation type="journal article" date="2014" name="Int. J. Syst. Evol. Microbiol.">
        <title>Complete genome sequence of Corynebacterium casei LMG S-19264T (=DSM 44701T), isolated from a smear-ripened cheese.</title>
        <authorList>
            <consortium name="US DOE Joint Genome Institute (JGI-PGF)"/>
            <person name="Walter F."/>
            <person name="Albersmeier A."/>
            <person name="Kalinowski J."/>
            <person name="Ruckert C."/>
        </authorList>
    </citation>
    <scope>NUCLEOTIDE SEQUENCE</scope>
    <source>
        <strain evidence="3">CGMCC 4.7679</strain>
    </source>
</reference>
<sequence>MVAAATEKARGRAEFRQDDASDPALPPAAFDVVLARHVVWALPDPAAALGRWVRLLRPGGRVVLVEGRWATGTGLTAPSASLS</sequence>
<gene>
    <name evidence="3" type="ORF">GCM10017566_31530</name>
</gene>
<dbReference type="Pfam" id="PF08241">
    <property type="entry name" value="Methyltransf_11"/>
    <property type="match status" value="1"/>
</dbReference>
<comment type="caution">
    <text evidence="3">The sequence shown here is derived from an EMBL/GenBank/DDBJ whole genome shotgun (WGS) entry which is preliminary data.</text>
</comment>
<organism evidence="3 4">
    <name type="scientific">Amycolatopsis bartoniae</name>
    <dbReference type="NCBI Taxonomy" id="941986"/>
    <lineage>
        <taxon>Bacteria</taxon>
        <taxon>Bacillati</taxon>
        <taxon>Actinomycetota</taxon>
        <taxon>Actinomycetes</taxon>
        <taxon>Pseudonocardiales</taxon>
        <taxon>Pseudonocardiaceae</taxon>
        <taxon>Amycolatopsis</taxon>
    </lineage>
</organism>
<dbReference type="Proteomes" id="UP000658656">
    <property type="component" value="Unassembled WGS sequence"/>
</dbReference>
<protein>
    <recommendedName>
        <fullName evidence="2">Methyltransferase type 11 domain-containing protein</fullName>
    </recommendedName>
</protein>
<dbReference type="Gene3D" id="3.40.50.150">
    <property type="entry name" value="Vaccinia Virus protein VP39"/>
    <property type="match status" value="1"/>
</dbReference>
<evidence type="ECO:0000313" key="4">
    <source>
        <dbReference type="Proteomes" id="UP000658656"/>
    </source>
</evidence>
<dbReference type="EMBL" id="BNAV01000004">
    <property type="protein sequence ID" value="GHF56087.1"/>
    <property type="molecule type" value="Genomic_DNA"/>
</dbReference>
<evidence type="ECO:0000259" key="2">
    <source>
        <dbReference type="Pfam" id="PF08241"/>
    </source>
</evidence>
<feature type="compositionally biased region" description="Basic and acidic residues" evidence="1">
    <location>
        <begin position="7"/>
        <end position="19"/>
    </location>
</feature>
<dbReference type="RefSeq" id="WP_260171897.1">
    <property type="nucleotide sequence ID" value="NZ_BNAV01000004.1"/>
</dbReference>